<keyword evidence="1" id="KW-0812">Transmembrane</keyword>
<organism evidence="2">
    <name type="scientific">marine sediment metagenome</name>
    <dbReference type="NCBI Taxonomy" id="412755"/>
    <lineage>
        <taxon>unclassified sequences</taxon>
        <taxon>metagenomes</taxon>
        <taxon>ecological metagenomes</taxon>
    </lineage>
</organism>
<dbReference type="EMBL" id="LAZR01021289">
    <property type="protein sequence ID" value="KKL85837.1"/>
    <property type="molecule type" value="Genomic_DNA"/>
</dbReference>
<keyword evidence="1" id="KW-0472">Membrane</keyword>
<feature type="transmembrane region" description="Helical" evidence="1">
    <location>
        <begin position="229"/>
        <end position="247"/>
    </location>
</feature>
<name>A0A0F9IEK4_9ZZZZ</name>
<evidence type="ECO:0000313" key="2">
    <source>
        <dbReference type="EMBL" id="KKL85837.1"/>
    </source>
</evidence>
<dbReference type="AlphaFoldDB" id="A0A0F9IEK4"/>
<evidence type="ECO:0000256" key="1">
    <source>
        <dbReference type="SAM" id="Phobius"/>
    </source>
</evidence>
<accession>A0A0F9IEK4</accession>
<keyword evidence="1" id="KW-1133">Transmembrane helix</keyword>
<reference evidence="2" key="1">
    <citation type="journal article" date="2015" name="Nature">
        <title>Complex archaea that bridge the gap between prokaryotes and eukaryotes.</title>
        <authorList>
            <person name="Spang A."/>
            <person name="Saw J.H."/>
            <person name="Jorgensen S.L."/>
            <person name="Zaremba-Niedzwiedzka K."/>
            <person name="Martijn J."/>
            <person name="Lind A.E."/>
            <person name="van Eijk R."/>
            <person name="Schleper C."/>
            <person name="Guy L."/>
            <person name="Ettema T.J."/>
        </authorList>
    </citation>
    <scope>NUCLEOTIDE SEQUENCE</scope>
</reference>
<gene>
    <name evidence="2" type="ORF">LCGC14_1950750</name>
</gene>
<comment type="caution">
    <text evidence="2">The sequence shown here is derived from an EMBL/GenBank/DDBJ whole genome shotgun (WGS) entry which is preliminary data.</text>
</comment>
<proteinExistence type="predicted"/>
<protein>
    <submittedName>
        <fullName evidence="2">Uncharacterized protein</fullName>
    </submittedName>
</protein>
<sequence length="262" mass="29967">MISANAPSIQIDLAQFKLHIRIEQKIIVSLHFDTPSRRFYLSVIAFVVNEMKKLEKVTPIPLEQHHETLALLNETVGDSIGSSNKKNLFPRIYRKWKHALPNLGEAPLFKVMGRKKEYDDGLVKTYRFSEEGKDIWANLFEYKGSGENVRLRFSVDKLGVNLNDVVITYEGNPKLENVSSWDRFIENLKTSRKDNPRALDENLISIEPGTEVSRSGKSIWLKMIGRQKMVIIVAASTIVVLAIAVFWRSYSRLTPYFGRSAP</sequence>